<reference evidence="6 7" key="1">
    <citation type="submission" date="2024-08" db="EMBL/GenBank/DDBJ databases">
        <authorList>
            <person name="Cucini C."/>
            <person name="Frati F."/>
        </authorList>
    </citation>
    <scope>NUCLEOTIDE SEQUENCE [LARGE SCALE GENOMIC DNA]</scope>
</reference>
<evidence type="ECO:0000256" key="3">
    <source>
        <dbReference type="ARBA" id="ARBA00022552"/>
    </source>
</evidence>
<evidence type="ECO:0008006" key="8">
    <source>
        <dbReference type="Google" id="ProtNLM"/>
    </source>
</evidence>
<evidence type="ECO:0000256" key="5">
    <source>
        <dbReference type="SAM" id="MobiDB-lite"/>
    </source>
</evidence>
<dbReference type="InterPro" id="IPR029060">
    <property type="entry name" value="PIN-like_dom_sf"/>
</dbReference>
<dbReference type="SUPFAM" id="SSF88723">
    <property type="entry name" value="PIN domain-like"/>
    <property type="match status" value="1"/>
</dbReference>
<dbReference type="PANTHER" id="PTHR12416">
    <property type="entry name" value="RRNA-PROCESSING PROTEIN UTP23 HOMOLOG"/>
    <property type="match status" value="1"/>
</dbReference>
<dbReference type="Gene3D" id="3.40.50.1010">
    <property type="entry name" value="5'-nuclease"/>
    <property type="match status" value="1"/>
</dbReference>
<keyword evidence="3" id="KW-0698">rRNA processing</keyword>
<keyword evidence="2" id="KW-0690">Ribosome biogenesis</keyword>
<evidence type="ECO:0000313" key="6">
    <source>
        <dbReference type="EMBL" id="CAL8148399.1"/>
    </source>
</evidence>
<keyword evidence="7" id="KW-1185">Reference proteome</keyword>
<sequence>MNLTPEKMSFERRKKLLNRLNFFRTSFNFSPPYHVLVDDTFVCSAIANGKLNIRDHLKNVLNGKCKLLLTSCVLKALQDAFPGNAVIIKLIDEEVTMFKCMHSCKPRSPSECLTLLAKGNRFKKSLGAPRKKRHVLIEGEDPRYVVATQQEELLKVFRQIPGVPVVFFRNGNVSLDAISKFNTDWAEVLRLKKMENMAIRLEILDHAIAEVDDADNRSAAAEERSGESEAMKEDESEPKSINEPGNNKRKREISPDICDIPVPCKIFYKFRKLQRATSKVSDGRNSSSSNRGQEKLLVKDKSMRLTSTCASSSEHM</sequence>
<keyword evidence="4" id="KW-0539">Nucleus</keyword>
<evidence type="ECO:0000256" key="4">
    <source>
        <dbReference type="ARBA" id="ARBA00023242"/>
    </source>
</evidence>
<feature type="region of interest" description="Disordered" evidence="5">
    <location>
        <begin position="215"/>
        <end position="254"/>
    </location>
</feature>
<feature type="compositionally biased region" description="Polar residues" evidence="5">
    <location>
        <begin position="304"/>
        <end position="316"/>
    </location>
</feature>
<protein>
    <recommendedName>
        <fullName evidence="8">rRNA-processing protein UTP23</fullName>
    </recommendedName>
</protein>
<comment type="subcellular location">
    <subcellularLocation>
        <location evidence="1">Nucleus</location>
        <location evidence="1">Nucleolus</location>
    </subcellularLocation>
</comment>
<feature type="compositionally biased region" description="Basic and acidic residues" evidence="5">
    <location>
        <begin position="292"/>
        <end position="303"/>
    </location>
</feature>
<comment type="caution">
    <text evidence="6">The sequence shown here is derived from an EMBL/GenBank/DDBJ whole genome shotgun (WGS) entry which is preliminary data.</text>
</comment>
<feature type="compositionally biased region" description="Basic and acidic residues" evidence="5">
    <location>
        <begin position="215"/>
        <end position="240"/>
    </location>
</feature>
<evidence type="ECO:0000256" key="1">
    <source>
        <dbReference type="ARBA" id="ARBA00004604"/>
    </source>
</evidence>
<accession>A0ABP1SAD2</accession>
<evidence type="ECO:0000256" key="2">
    <source>
        <dbReference type="ARBA" id="ARBA00022517"/>
    </source>
</evidence>
<evidence type="ECO:0000313" key="7">
    <source>
        <dbReference type="Proteomes" id="UP001642540"/>
    </source>
</evidence>
<organism evidence="6 7">
    <name type="scientific">Orchesella dallaii</name>
    <dbReference type="NCBI Taxonomy" id="48710"/>
    <lineage>
        <taxon>Eukaryota</taxon>
        <taxon>Metazoa</taxon>
        <taxon>Ecdysozoa</taxon>
        <taxon>Arthropoda</taxon>
        <taxon>Hexapoda</taxon>
        <taxon>Collembola</taxon>
        <taxon>Entomobryomorpha</taxon>
        <taxon>Entomobryoidea</taxon>
        <taxon>Orchesellidae</taxon>
        <taxon>Orchesellinae</taxon>
        <taxon>Orchesella</taxon>
    </lineage>
</organism>
<name>A0ABP1SAD2_9HEXA</name>
<dbReference type="InterPro" id="IPR006984">
    <property type="entry name" value="Fcf1/UTP23"/>
</dbReference>
<gene>
    <name evidence="6" type="ORF">ODALV1_LOCUS31412</name>
</gene>
<feature type="region of interest" description="Disordered" evidence="5">
    <location>
        <begin position="275"/>
        <end position="316"/>
    </location>
</feature>
<dbReference type="Pfam" id="PF04900">
    <property type="entry name" value="Fcf1"/>
    <property type="match status" value="1"/>
</dbReference>
<dbReference type="EMBL" id="CAXLJM020000170">
    <property type="protein sequence ID" value="CAL8148399.1"/>
    <property type="molecule type" value="Genomic_DNA"/>
</dbReference>
<dbReference type="Proteomes" id="UP001642540">
    <property type="component" value="Unassembled WGS sequence"/>
</dbReference>
<proteinExistence type="predicted"/>